<evidence type="ECO:0000313" key="15">
    <source>
        <dbReference type="EMBL" id="TMQ73336.1"/>
    </source>
</evidence>
<dbReference type="InterPro" id="IPR014017">
    <property type="entry name" value="DNA_helicase_UvrD-like_C"/>
</dbReference>
<dbReference type="AlphaFoldDB" id="A0A538UBR3"/>
<feature type="domain" description="UvrD-like helicase ATP-binding" evidence="13">
    <location>
        <begin position="1"/>
        <end position="283"/>
    </location>
</feature>
<evidence type="ECO:0000256" key="5">
    <source>
        <dbReference type="ARBA" id="ARBA00022840"/>
    </source>
</evidence>
<evidence type="ECO:0000256" key="6">
    <source>
        <dbReference type="ARBA" id="ARBA00023125"/>
    </source>
</evidence>
<evidence type="ECO:0000256" key="9">
    <source>
        <dbReference type="ARBA" id="ARBA00034808"/>
    </source>
</evidence>
<keyword evidence="3 11" id="KW-0378">Hydrolase</keyword>
<proteinExistence type="inferred from homology"/>
<dbReference type="Gene3D" id="1.10.486.10">
    <property type="entry name" value="PCRA, domain 4"/>
    <property type="match status" value="1"/>
</dbReference>
<feature type="binding site" evidence="11">
    <location>
        <begin position="22"/>
        <end position="29"/>
    </location>
    <ligand>
        <name>ATP</name>
        <dbReference type="ChEBI" id="CHEBI:30616"/>
    </ligand>
</feature>
<reference evidence="15 16" key="1">
    <citation type="journal article" date="2019" name="Nat. Microbiol.">
        <title>Mediterranean grassland soil C-N compound turnover is dependent on rainfall and depth, and is mediated by genomically divergent microorganisms.</title>
        <authorList>
            <person name="Diamond S."/>
            <person name="Andeer P.F."/>
            <person name="Li Z."/>
            <person name="Crits-Christoph A."/>
            <person name="Burstein D."/>
            <person name="Anantharaman K."/>
            <person name="Lane K.R."/>
            <person name="Thomas B.C."/>
            <person name="Pan C."/>
            <person name="Northen T.R."/>
            <person name="Banfield J.F."/>
        </authorList>
    </citation>
    <scope>NUCLEOTIDE SEQUENCE [LARGE SCALE GENOMIC DNA]</scope>
    <source>
        <strain evidence="15">WS_10</strain>
    </source>
</reference>
<feature type="compositionally biased region" description="Basic and acidic residues" evidence="12">
    <location>
        <begin position="665"/>
        <end position="674"/>
    </location>
</feature>
<dbReference type="GO" id="GO:0005829">
    <property type="term" value="C:cytosol"/>
    <property type="evidence" value="ECO:0007669"/>
    <property type="project" value="TreeGrafter"/>
</dbReference>
<evidence type="ECO:0000256" key="8">
    <source>
        <dbReference type="ARBA" id="ARBA00034617"/>
    </source>
</evidence>
<keyword evidence="6" id="KW-0238">DNA-binding</keyword>
<dbReference type="EC" id="5.6.2.4" evidence="9"/>
<keyword evidence="2 11" id="KW-0547">Nucleotide-binding</keyword>
<comment type="caution">
    <text evidence="15">The sequence shown here is derived from an EMBL/GenBank/DDBJ whole genome shotgun (WGS) entry which is preliminary data.</text>
</comment>
<dbReference type="SUPFAM" id="SSF52540">
    <property type="entry name" value="P-loop containing nucleoside triphosphate hydrolases"/>
    <property type="match status" value="1"/>
</dbReference>
<evidence type="ECO:0000256" key="11">
    <source>
        <dbReference type="PROSITE-ProRule" id="PRU00560"/>
    </source>
</evidence>
<dbReference type="PANTHER" id="PTHR11070:SF2">
    <property type="entry name" value="ATP-DEPENDENT DNA HELICASE SRS2"/>
    <property type="match status" value="1"/>
</dbReference>
<dbReference type="Pfam" id="PF13361">
    <property type="entry name" value="UvrD_C"/>
    <property type="match status" value="2"/>
</dbReference>
<keyword evidence="5 11" id="KW-0067">ATP-binding</keyword>
<dbReference type="CDD" id="cd17932">
    <property type="entry name" value="DEXQc_UvrD"/>
    <property type="match status" value="1"/>
</dbReference>
<evidence type="ECO:0000256" key="4">
    <source>
        <dbReference type="ARBA" id="ARBA00022806"/>
    </source>
</evidence>
<dbReference type="GO" id="GO:0005524">
    <property type="term" value="F:ATP binding"/>
    <property type="evidence" value="ECO:0007669"/>
    <property type="project" value="UniProtKB-UniRule"/>
</dbReference>
<dbReference type="GO" id="GO:0003677">
    <property type="term" value="F:DNA binding"/>
    <property type="evidence" value="ECO:0007669"/>
    <property type="project" value="UniProtKB-KW"/>
</dbReference>
<dbReference type="InterPro" id="IPR000212">
    <property type="entry name" value="DNA_helicase_UvrD/REP"/>
</dbReference>
<dbReference type="GO" id="GO:0000725">
    <property type="term" value="P:recombinational repair"/>
    <property type="evidence" value="ECO:0007669"/>
    <property type="project" value="TreeGrafter"/>
</dbReference>
<dbReference type="EMBL" id="VBPA01000009">
    <property type="protein sequence ID" value="TMQ73336.1"/>
    <property type="molecule type" value="Genomic_DNA"/>
</dbReference>
<evidence type="ECO:0000256" key="1">
    <source>
        <dbReference type="ARBA" id="ARBA00009922"/>
    </source>
</evidence>
<dbReference type="PANTHER" id="PTHR11070">
    <property type="entry name" value="UVRD / RECB / PCRA DNA HELICASE FAMILY MEMBER"/>
    <property type="match status" value="1"/>
</dbReference>
<dbReference type="Proteomes" id="UP000319836">
    <property type="component" value="Unassembled WGS sequence"/>
</dbReference>
<evidence type="ECO:0000256" key="7">
    <source>
        <dbReference type="ARBA" id="ARBA00023235"/>
    </source>
</evidence>
<feature type="compositionally biased region" description="Polar residues" evidence="12">
    <location>
        <begin position="679"/>
        <end position="688"/>
    </location>
</feature>
<dbReference type="GO" id="GO:0016887">
    <property type="term" value="F:ATP hydrolysis activity"/>
    <property type="evidence" value="ECO:0007669"/>
    <property type="project" value="RHEA"/>
</dbReference>
<keyword evidence="4 11" id="KW-0347">Helicase</keyword>
<dbReference type="Gene3D" id="3.40.50.300">
    <property type="entry name" value="P-loop containing nucleotide triphosphate hydrolases"/>
    <property type="match status" value="2"/>
</dbReference>
<dbReference type="InterPro" id="IPR013986">
    <property type="entry name" value="DExx_box_DNA_helicase_dom_sf"/>
</dbReference>
<dbReference type="InterPro" id="IPR014016">
    <property type="entry name" value="UvrD-like_ATP-bd"/>
</dbReference>
<feature type="region of interest" description="Disordered" evidence="12">
    <location>
        <begin position="660"/>
        <end position="695"/>
    </location>
</feature>
<comment type="similarity">
    <text evidence="1">Belongs to the helicase family. UvrD subfamily.</text>
</comment>
<comment type="catalytic activity">
    <reaction evidence="10">
        <text>ATP + H2O = ADP + phosphate + H(+)</text>
        <dbReference type="Rhea" id="RHEA:13065"/>
        <dbReference type="ChEBI" id="CHEBI:15377"/>
        <dbReference type="ChEBI" id="CHEBI:15378"/>
        <dbReference type="ChEBI" id="CHEBI:30616"/>
        <dbReference type="ChEBI" id="CHEBI:43474"/>
        <dbReference type="ChEBI" id="CHEBI:456216"/>
        <dbReference type="EC" id="5.6.2.4"/>
    </reaction>
</comment>
<dbReference type="InterPro" id="IPR027417">
    <property type="entry name" value="P-loop_NTPase"/>
</dbReference>
<evidence type="ECO:0000256" key="10">
    <source>
        <dbReference type="ARBA" id="ARBA00048988"/>
    </source>
</evidence>
<evidence type="ECO:0000256" key="2">
    <source>
        <dbReference type="ARBA" id="ARBA00022741"/>
    </source>
</evidence>
<feature type="domain" description="UvrD-like helicase C-terminal" evidence="14">
    <location>
        <begin position="284"/>
        <end position="559"/>
    </location>
</feature>
<organism evidence="15 16">
    <name type="scientific">Eiseniibacteriota bacterium</name>
    <dbReference type="NCBI Taxonomy" id="2212470"/>
    <lineage>
        <taxon>Bacteria</taxon>
        <taxon>Candidatus Eiseniibacteriota</taxon>
    </lineage>
</organism>
<keyword evidence="7" id="KW-0413">Isomerase</keyword>
<accession>A0A538UBR3</accession>
<sequence>MLLNSAQRAAVEHVNGPLLVLAGAGSGKTRVLTERVGRLLESGIAPDHVLAFTFTNRAAREMRERIERRVGREAARRLWVGTFHGTGLRLLRRESHRGEIAGRDPNFVVYDREDQESLLKEILKGMGLTEEAARPGEILGKISDAKSALVTPQEAMRVAMTPFQRRVSEAYAFYEEGLRRRSAFDFDDLIAQVVWLFRARPEVAEFYARRFVHVLVDEYQDTNHSQFRIVEALGKGHDNVFVVGDDDQMIFSWRGADLSNILDFERGFPGAAVIRLEQNYRSTGNILAAANAVIENNRERKGKRLWCEREGGARLRFVLAGDESEEAQRVVQFLHERALATGASRQLRECAVLYRTHAQSRALETELRHRGIPYELVGGISFYQRREVKDLLAYLRLAVNPTDAAAFWRALNTPKRGLGDAVRARIEARVKAGAPNPIEALRAALQEGGLGRGASSATAFLELLDELRARAAEPADVLLREVLERTAYLHWLEGEDERAAAERRANVEELLEAAAAFAATAAEPGLATYLAEAALLTDADRLEEGADRVLLLTAHNAKGLEFDTVVVAGLEEGLLPHASSLDIPSELEEERRLFYVALTRARHEVLLTAAAFRHRFTSGGYGAAGGQVSRFVDEIPVELLDREEPIRASRVEDDEYPAACRPRRAGHEPGERRKCNGGSPMNSWTSAGPTARSKAVGREVYHESFGRGVVMAAEGQGDTLRYTVRFGTRIKKVLARFLTENSHVE</sequence>
<dbReference type="Pfam" id="PF00580">
    <property type="entry name" value="UvrD-helicase"/>
    <property type="match status" value="1"/>
</dbReference>
<name>A0A538UBR3_UNCEI</name>
<dbReference type="Gene3D" id="1.10.10.160">
    <property type="match status" value="1"/>
</dbReference>
<gene>
    <name evidence="15" type="ORF">E6K80_00380</name>
</gene>
<evidence type="ECO:0000259" key="14">
    <source>
        <dbReference type="PROSITE" id="PS51217"/>
    </source>
</evidence>
<evidence type="ECO:0000256" key="3">
    <source>
        <dbReference type="ARBA" id="ARBA00022801"/>
    </source>
</evidence>
<evidence type="ECO:0000313" key="16">
    <source>
        <dbReference type="Proteomes" id="UP000319836"/>
    </source>
</evidence>
<dbReference type="PROSITE" id="PS51217">
    <property type="entry name" value="UVRD_HELICASE_CTER"/>
    <property type="match status" value="1"/>
</dbReference>
<evidence type="ECO:0000259" key="13">
    <source>
        <dbReference type="PROSITE" id="PS51198"/>
    </source>
</evidence>
<comment type="catalytic activity">
    <reaction evidence="8">
        <text>Couples ATP hydrolysis with the unwinding of duplex DNA by translocating in the 3'-5' direction.</text>
        <dbReference type="EC" id="5.6.2.4"/>
    </reaction>
</comment>
<dbReference type="GO" id="GO:0043138">
    <property type="term" value="F:3'-5' DNA helicase activity"/>
    <property type="evidence" value="ECO:0007669"/>
    <property type="project" value="UniProtKB-EC"/>
</dbReference>
<evidence type="ECO:0000256" key="12">
    <source>
        <dbReference type="SAM" id="MobiDB-lite"/>
    </source>
</evidence>
<dbReference type="PROSITE" id="PS51198">
    <property type="entry name" value="UVRD_HELICASE_ATP_BIND"/>
    <property type="match status" value="1"/>
</dbReference>
<protein>
    <recommendedName>
        <fullName evidence="9">DNA 3'-5' helicase</fullName>
        <ecNumber evidence="9">5.6.2.4</ecNumber>
    </recommendedName>
</protein>